<dbReference type="VEuPathDB" id="VectorBase:ACON010777"/>
<evidence type="ECO:0000256" key="3">
    <source>
        <dbReference type="ARBA" id="ARBA00007746"/>
    </source>
</evidence>
<evidence type="ECO:0000256" key="13">
    <source>
        <dbReference type="PROSITE-ProRule" id="PRU00042"/>
    </source>
</evidence>
<dbReference type="InterPro" id="IPR036236">
    <property type="entry name" value="Znf_C2H2_sf"/>
</dbReference>
<keyword evidence="9 13" id="KW-0863">Zinc-finger</keyword>
<keyword evidence="8" id="KW-0677">Repeat</keyword>
<organism evidence="16 17">
    <name type="scientific">Anopheles coluzzii</name>
    <name type="common">African malaria mosquito</name>
    <dbReference type="NCBI Taxonomy" id="1518534"/>
    <lineage>
        <taxon>Eukaryota</taxon>
        <taxon>Metazoa</taxon>
        <taxon>Ecdysozoa</taxon>
        <taxon>Arthropoda</taxon>
        <taxon>Hexapoda</taxon>
        <taxon>Insecta</taxon>
        <taxon>Pterygota</taxon>
        <taxon>Neoptera</taxon>
        <taxon>Endopterygota</taxon>
        <taxon>Diptera</taxon>
        <taxon>Nematocera</taxon>
        <taxon>Culicoidea</taxon>
        <taxon>Culicidae</taxon>
        <taxon>Anophelinae</taxon>
        <taxon>Anopheles</taxon>
    </lineage>
</organism>
<feature type="compositionally biased region" description="Basic and acidic residues" evidence="14">
    <location>
        <begin position="217"/>
        <end position="230"/>
    </location>
</feature>
<feature type="domain" description="C2H2-type" evidence="15">
    <location>
        <begin position="292"/>
        <end position="319"/>
    </location>
</feature>
<dbReference type="InterPro" id="IPR050589">
    <property type="entry name" value="Ikaros_C2H2-ZF"/>
</dbReference>
<dbReference type="Pfam" id="PF00096">
    <property type="entry name" value="zf-C2H2"/>
    <property type="match status" value="1"/>
</dbReference>
<feature type="compositionally biased region" description="Low complexity" evidence="14">
    <location>
        <begin position="198"/>
        <end position="209"/>
    </location>
</feature>
<protein>
    <recommendedName>
        <fullName evidence="4">Protein hunchback</fullName>
    </recommendedName>
</protein>
<feature type="compositionally biased region" description="Polar residues" evidence="14">
    <location>
        <begin position="648"/>
        <end position="657"/>
    </location>
</feature>
<evidence type="ECO:0000313" key="17">
    <source>
        <dbReference type="Proteomes" id="UP001105220"/>
    </source>
</evidence>
<comment type="function">
    <text evidence="1">Gap class segmentation protein that controls development of head structures.</text>
</comment>
<evidence type="ECO:0000256" key="9">
    <source>
        <dbReference type="ARBA" id="ARBA00022771"/>
    </source>
</evidence>
<dbReference type="GO" id="GO:0040034">
    <property type="term" value="P:regulation of development, heterochronic"/>
    <property type="evidence" value="ECO:0007669"/>
    <property type="project" value="UniProtKB-ARBA"/>
</dbReference>
<feature type="region of interest" description="Disordered" evidence="14">
    <location>
        <begin position="541"/>
        <end position="563"/>
    </location>
</feature>
<dbReference type="PANTHER" id="PTHR24404">
    <property type="entry name" value="ZINC FINGER PROTEIN"/>
    <property type="match status" value="1"/>
</dbReference>
<evidence type="ECO:0000256" key="4">
    <source>
        <dbReference type="ARBA" id="ARBA00013638"/>
    </source>
</evidence>
<dbReference type="GO" id="GO:0005634">
    <property type="term" value="C:nucleus"/>
    <property type="evidence" value="ECO:0007669"/>
    <property type="project" value="UniProtKB-SubCell"/>
</dbReference>
<feature type="compositionally biased region" description="Polar residues" evidence="14">
    <location>
        <begin position="616"/>
        <end position="628"/>
    </location>
</feature>
<dbReference type="InterPro" id="IPR013087">
    <property type="entry name" value="Znf_C2H2_type"/>
</dbReference>
<feature type="compositionally biased region" description="Polar residues" evidence="14">
    <location>
        <begin position="543"/>
        <end position="559"/>
    </location>
</feature>
<evidence type="ECO:0000259" key="15">
    <source>
        <dbReference type="PROSITE" id="PS50157"/>
    </source>
</evidence>
<dbReference type="EnsemblMetazoa" id="ACON010777-RA">
    <property type="protein sequence ID" value="ACON010777-PA"/>
    <property type="gene ID" value="ACON010777"/>
</dbReference>
<comment type="subcellular location">
    <subcellularLocation>
        <location evidence="2">Nucleus</location>
    </subcellularLocation>
</comment>
<keyword evidence="11" id="KW-0238">DNA-binding</keyword>
<sequence length="743" mass="82458">MPCFTDGFVSFLFSPFFFFCRMQNFDSVMAMAAATQQQSQQQQQTADQQQQTATPNGWFDLTIKSEPLDYHPHHHHPLQQHHHHHLHHHRPGGVQQDTTTHLASDSHSNPTSPQSVDSMDSLSGKSGFFEAKGANSLMSGGYNPLGFNPLTPPGYSGLLIPPPPAQLATQQQQQHQQHQQRLATPNRMYGNGTGKVELPTSLTPTHTPPMDVTPPKSPKESLETPTKEEDAGSDCEDGSYDGSEDEDGIRKPKVNSHGQVKKFRCKQCEFVAVTKLSFWEHTRSHIKPEKMLTCPKCPFVTEYKHHLEYHLRNHQRSKPFQCPKCSYSCVNKSMLNSHMKSHSNVFQYRCADCNYATKYCHSLKLHLRKYAHKPDVVLNLDGTPNPLPIIDVYGTRRGPKAKPQKNADKHLLKQEQALQEQQSQPLKQQELTNSGDQLPAPLTPLSQQGMATAPTTPFTPPGSGQTNGLMRNLFPHQLFPNPLAHMFKSAAANGSLPLFPYLNLNFQMFADQQAGLQQQQQQLSPRTFQQNLMNQLAGEKLNGSATSSGSDQDNDLSVRTSSSGSTLGEELLKHITAAAADSSAAVGRNALPQEDSESETTQATPLQASFDEFPASVSSNPRTPSTTGKGERSRRKGRAFKLERLTEPATSSGGSNDMDTHYEHAEEAAVSTPVAVAVARESPAPPKERSLECKYCDIAFRDDVLYTIHMGYHGYDDVFKCNMCGEKSDDRIGFFLHIARKAH</sequence>
<feature type="region of interest" description="Disordered" evidence="14">
    <location>
        <begin position="416"/>
        <end position="451"/>
    </location>
</feature>
<feature type="region of interest" description="Disordered" evidence="14">
    <location>
        <begin position="582"/>
        <end position="657"/>
    </location>
</feature>
<dbReference type="GO" id="GO:0008270">
    <property type="term" value="F:zinc ion binding"/>
    <property type="evidence" value="ECO:0007669"/>
    <property type="project" value="UniProtKB-KW"/>
</dbReference>
<dbReference type="PROSITE" id="PS50157">
    <property type="entry name" value="ZINC_FINGER_C2H2_2"/>
    <property type="match status" value="2"/>
</dbReference>
<evidence type="ECO:0000256" key="6">
    <source>
        <dbReference type="ARBA" id="ARBA00022492"/>
    </source>
</evidence>
<evidence type="ECO:0000256" key="14">
    <source>
        <dbReference type="SAM" id="MobiDB-lite"/>
    </source>
</evidence>
<evidence type="ECO:0000256" key="11">
    <source>
        <dbReference type="ARBA" id="ARBA00023125"/>
    </source>
</evidence>
<dbReference type="SUPFAM" id="SSF57667">
    <property type="entry name" value="beta-beta-alpha zinc fingers"/>
    <property type="match status" value="3"/>
</dbReference>
<feature type="compositionally biased region" description="Polar residues" evidence="14">
    <location>
        <begin position="95"/>
        <end position="123"/>
    </location>
</feature>
<dbReference type="VEuPathDB" id="VectorBase:ACMO_004090"/>
<dbReference type="FunFam" id="3.30.160.60:FF:001482">
    <property type="entry name" value="Hunchback"/>
    <property type="match status" value="1"/>
</dbReference>
<keyword evidence="10" id="KW-0862">Zinc</keyword>
<keyword evidence="7" id="KW-0479">Metal-binding</keyword>
<feature type="compositionally biased region" description="Basic residues" evidence="14">
    <location>
        <begin position="72"/>
        <end position="91"/>
    </location>
</feature>
<evidence type="ECO:0000256" key="7">
    <source>
        <dbReference type="ARBA" id="ARBA00022723"/>
    </source>
</evidence>
<dbReference type="FunFam" id="3.30.160.60:FF:001301">
    <property type="entry name" value="Blast:Protein hunchback"/>
    <property type="match status" value="1"/>
</dbReference>
<feature type="region of interest" description="Disordered" evidence="14">
    <location>
        <begin position="69"/>
        <end position="123"/>
    </location>
</feature>
<dbReference type="VEuPathDB" id="VectorBase:ACON2_041635"/>
<evidence type="ECO:0000256" key="2">
    <source>
        <dbReference type="ARBA" id="ARBA00004123"/>
    </source>
</evidence>
<reference key="1">
    <citation type="journal article" date="2019" name="Genes (Basel)">
        <title>A High-Quality De novo Genome Assembly from a Single Mosquito Using PacBio Sequencing.</title>
        <authorList>
            <person name="Kingan S.B."/>
            <person name="Heaton H."/>
            <person name="Cudini J."/>
            <person name="Lambert C.C."/>
            <person name="Baybayan P."/>
            <person name="Galvin B.D."/>
            <person name="Durbin R."/>
            <person name="Korlach J."/>
            <person name="Lawniczak M.K.N."/>
        </authorList>
    </citation>
    <scope>NUCLEOTIDE SEQUENCE [LARGE SCALE GENOMIC DNA]</scope>
    <source>
        <strain>Mali-NIH</strain>
    </source>
</reference>
<proteinExistence type="inferred from homology"/>
<feature type="compositionally biased region" description="Acidic residues" evidence="14">
    <location>
        <begin position="231"/>
        <end position="247"/>
    </location>
</feature>
<keyword evidence="17" id="KW-1185">Reference proteome</keyword>
<dbReference type="SMART" id="SM00355">
    <property type="entry name" value="ZnF_C2H2"/>
    <property type="match status" value="6"/>
</dbReference>
<evidence type="ECO:0000313" key="16">
    <source>
        <dbReference type="EnsemblMetazoa" id="ACON010777-PA"/>
    </source>
</evidence>
<dbReference type="GO" id="GO:0035282">
    <property type="term" value="P:segmentation"/>
    <property type="evidence" value="ECO:0007669"/>
    <property type="project" value="UniProtKB-KW"/>
</dbReference>
<reference evidence="16" key="2">
    <citation type="submission" date="2020-05" db="UniProtKB">
        <authorList>
            <consortium name="EnsemblMetazoa"/>
        </authorList>
    </citation>
    <scope>IDENTIFICATION</scope>
    <source>
        <strain evidence="16">Ngousso</strain>
    </source>
</reference>
<name>A0A6E8W1A9_ANOCL</name>
<feature type="region of interest" description="Disordered" evidence="14">
    <location>
        <begin position="163"/>
        <end position="256"/>
    </location>
</feature>
<accession>A0A6E8W1A9</accession>
<evidence type="ECO:0000256" key="12">
    <source>
        <dbReference type="ARBA" id="ARBA00023242"/>
    </source>
</evidence>
<dbReference type="Proteomes" id="UP001105220">
    <property type="component" value="Unplaced"/>
</dbReference>
<dbReference type="GO" id="GO:0000122">
    <property type="term" value="P:negative regulation of transcription by RNA polymerase II"/>
    <property type="evidence" value="ECO:0007669"/>
    <property type="project" value="UniProtKB-ARBA"/>
</dbReference>
<dbReference type="PANTHER" id="PTHR24404:SF113">
    <property type="entry name" value="C2H2-TYPE DOMAIN-CONTAINING PROTEIN"/>
    <property type="match status" value="1"/>
</dbReference>
<comment type="similarity">
    <text evidence="3">Belongs to the hunchback C2H2-type zinc-finger protein family.</text>
</comment>
<evidence type="ECO:0000256" key="10">
    <source>
        <dbReference type="ARBA" id="ARBA00022833"/>
    </source>
</evidence>
<evidence type="ECO:0000256" key="5">
    <source>
        <dbReference type="ARBA" id="ARBA00022473"/>
    </source>
</evidence>
<dbReference type="GO" id="GO:0003700">
    <property type="term" value="F:DNA-binding transcription factor activity"/>
    <property type="evidence" value="ECO:0007669"/>
    <property type="project" value="TreeGrafter"/>
</dbReference>
<dbReference type="GO" id="GO:0000978">
    <property type="term" value="F:RNA polymerase II cis-regulatory region sequence-specific DNA binding"/>
    <property type="evidence" value="ECO:0007669"/>
    <property type="project" value="TreeGrafter"/>
</dbReference>
<keyword evidence="5" id="KW-0217">Developmental protein</keyword>
<dbReference type="Gene3D" id="3.30.160.60">
    <property type="entry name" value="Classic Zinc Finger"/>
    <property type="match status" value="2"/>
</dbReference>
<keyword evidence="12" id="KW-0539">Nucleus</keyword>
<feature type="domain" description="C2H2-type" evidence="15">
    <location>
        <begin position="320"/>
        <end position="344"/>
    </location>
</feature>
<evidence type="ECO:0000256" key="1">
    <source>
        <dbReference type="ARBA" id="ARBA00003983"/>
    </source>
</evidence>
<dbReference type="PROSITE" id="PS00028">
    <property type="entry name" value="ZINC_FINGER_C2H2_1"/>
    <property type="match status" value="2"/>
</dbReference>
<evidence type="ECO:0000256" key="8">
    <source>
        <dbReference type="ARBA" id="ARBA00022737"/>
    </source>
</evidence>
<keyword evidence="6" id="KW-0302">Gap protein</keyword>
<dbReference type="AlphaFoldDB" id="A0A6E8W1A9"/>
<feature type="compositionally biased region" description="Low complexity" evidence="14">
    <location>
        <begin position="170"/>
        <end position="180"/>
    </location>
</feature>
<feature type="compositionally biased region" description="Low complexity" evidence="14">
    <location>
        <begin position="416"/>
        <end position="431"/>
    </location>
</feature>